<dbReference type="PANTHER" id="PTHR43537:SF5">
    <property type="entry name" value="UXU OPERON TRANSCRIPTIONAL REGULATOR"/>
    <property type="match status" value="1"/>
</dbReference>
<evidence type="ECO:0000256" key="2">
    <source>
        <dbReference type="ARBA" id="ARBA00023125"/>
    </source>
</evidence>
<dbReference type="Proteomes" id="UP001500467">
    <property type="component" value="Unassembled WGS sequence"/>
</dbReference>
<dbReference type="PROSITE" id="PS50949">
    <property type="entry name" value="HTH_GNTR"/>
    <property type="match status" value="1"/>
</dbReference>
<proteinExistence type="predicted"/>
<keyword evidence="1" id="KW-0805">Transcription regulation</keyword>
<evidence type="ECO:0000256" key="1">
    <source>
        <dbReference type="ARBA" id="ARBA00023015"/>
    </source>
</evidence>
<dbReference type="InterPro" id="IPR000524">
    <property type="entry name" value="Tscrpt_reg_HTH_GntR"/>
</dbReference>
<dbReference type="InterPro" id="IPR036388">
    <property type="entry name" value="WH-like_DNA-bd_sf"/>
</dbReference>
<gene>
    <name evidence="5" type="ORF">GCM10009675_22530</name>
</gene>
<dbReference type="Gene3D" id="1.10.10.10">
    <property type="entry name" value="Winged helix-like DNA-binding domain superfamily/Winged helix DNA-binding domain"/>
    <property type="match status" value="1"/>
</dbReference>
<dbReference type="Pfam" id="PF00392">
    <property type="entry name" value="GntR"/>
    <property type="match status" value="1"/>
</dbReference>
<organism evidence="5 6">
    <name type="scientific">Prauserella alba</name>
    <dbReference type="NCBI Taxonomy" id="176898"/>
    <lineage>
        <taxon>Bacteria</taxon>
        <taxon>Bacillati</taxon>
        <taxon>Actinomycetota</taxon>
        <taxon>Actinomycetes</taxon>
        <taxon>Pseudonocardiales</taxon>
        <taxon>Pseudonocardiaceae</taxon>
        <taxon>Prauserella</taxon>
    </lineage>
</organism>
<feature type="domain" description="HTH gntR-type" evidence="4">
    <location>
        <begin position="10"/>
        <end position="78"/>
    </location>
</feature>
<dbReference type="InterPro" id="IPR011711">
    <property type="entry name" value="GntR_C"/>
</dbReference>
<dbReference type="SMART" id="SM00895">
    <property type="entry name" value="FCD"/>
    <property type="match status" value="1"/>
</dbReference>
<sequence>MDEPDNVHYLRPRHAVVNAVQDVIVTDRLGAGDHLPHERDLARRLDVTLAEVRHALAVLTSMQVLHAADGRHMLSEQKSALVDRLVRLHMSLSGFDTNDLMSIRLELESTAAARAATGADPDDLVPLHQIVEAMSRPDVDLRRFGELDRRFHTGLARAGHNDLATLLLTSLGDAVQHEMHSGYGRMLRWPYTAARLADEHHDILLAVEQGDPQRASREVTAHIGRFYDLRAG</sequence>
<comment type="caution">
    <text evidence="5">The sequence shown here is derived from an EMBL/GenBank/DDBJ whole genome shotgun (WGS) entry which is preliminary data.</text>
</comment>
<dbReference type="RefSeq" id="WP_253852987.1">
    <property type="nucleotide sequence ID" value="NZ_BAAALM010000007.1"/>
</dbReference>
<evidence type="ECO:0000313" key="5">
    <source>
        <dbReference type="EMBL" id="GAA1204050.1"/>
    </source>
</evidence>
<evidence type="ECO:0000313" key="6">
    <source>
        <dbReference type="Proteomes" id="UP001500467"/>
    </source>
</evidence>
<dbReference type="SUPFAM" id="SSF48008">
    <property type="entry name" value="GntR ligand-binding domain-like"/>
    <property type="match status" value="1"/>
</dbReference>
<dbReference type="Pfam" id="PF07729">
    <property type="entry name" value="FCD"/>
    <property type="match status" value="1"/>
</dbReference>
<name>A0ABN1VBN7_9PSEU</name>
<keyword evidence="2" id="KW-0238">DNA-binding</keyword>
<protein>
    <submittedName>
        <fullName evidence="5">FadR/GntR family transcriptional regulator</fullName>
    </submittedName>
</protein>
<dbReference type="PANTHER" id="PTHR43537">
    <property type="entry name" value="TRANSCRIPTIONAL REGULATOR, GNTR FAMILY"/>
    <property type="match status" value="1"/>
</dbReference>
<evidence type="ECO:0000256" key="3">
    <source>
        <dbReference type="ARBA" id="ARBA00023163"/>
    </source>
</evidence>
<keyword evidence="6" id="KW-1185">Reference proteome</keyword>
<dbReference type="SUPFAM" id="SSF46785">
    <property type="entry name" value="Winged helix' DNA-binding domain"/>
    <property type="match status" value="1"/>
</dbReference>
<reference evidence="5 6" key="1">
    <citation type="journal article" date="2019" name="Int. J. Syst. Evol. Microbiol.">
        <title>The Global Catalogue of Microorganisms (GCM) 10K type strain sequencing project: providing services to taxonomists for standard genome sequencing and annotation.</title>
        <authorList>
            <consortium name="The Broad Institute Genomics Platform"/>
            <consortium name="The Broad Institute Genome Sequencing Center for Infectious Disease"/>
            <person name="Wu L."/>
            <person name="Ma J."/>
        </authorList>
    </citation>
    <scope>NUCLEOTIDE SEQUENCE [LARGE SCALE GENOMIC DNA]</scope>
    <source>
        <strain evidence="5 6">JCM 13022</strain>
    </source>
</reference>
<accession>A0ABN1VBN7</accession>
<dbReference type="InterPro" id="IPR008920">
    <property type="entry name" value="TF_FadR/GntR_C"/>
</dbReference>
<keyword evidence="3" id="KW-0804">Transcription</keyword>
<dbReference type="Gene3D" id="1.20.120.530">
    <property type="entry name" value="GntR ligand-binding domain-like"/>
    <property type="match status" value="1"/>
</dbReference>
<evidence type="ECO:0000259" key="4">
    <source>
        <dbReference type="PROSITE" id="PS50949"/>
    </source>
</evidence>
<dbReference type="EMBL" id="BAAALM010000007">
    <property type="protein sequence ID" value="GAA1204050.1"/>
    <property type="molecule type" value="Genomic_DNA"/>
</dbReference>
<dbReference type="InterPro" id="IPR036390">
    <property type="entry name" value="WH_DNA-bd_sf"/>
</dbReference>